<dbReference type="GeneID" id="116564135"/>
<evidence type="ECO:0000259" key="2">
    <source>
        <dbReference type="Pfam" id="PF08434"/>
    </source>
</evidence>
<dbReference type="Pfam" id="PF08434">
    <property type="entry name" value="CLCA"/>
    <property type="match status" value="1"/>
</dbReference>
<proteinExistence type="predicted"/>
<dbReference type="InterPro" id="IPR013642">
    <property type="entry name" value="CLCA_N"/>
</dbReference>
<dbReference type="RefSeq" id="XP_032153034.1">
    <property type="nucleotide sequence ID" value="XM_032297143.1"/>
</dbReference>
<feature type="chain" id="PRO_5026981762" evidence="1">
    <location>
        <begin position="22"/>
        <end position="254"/>
    </location>
</feature>
<evidence type="ECO:0000313" key="3">
    <source>
        <dbReference type="Proteomes" id="UP000504640"/>
    </source>
</evidence>
<sequence>MGLLRGFVFLLVPYLLHRSNSSFIRLNNNGFEDIIIVIDPSVPEDEKIIERIQDMLTTASTYLFEATEKRFFFKNVTILVPENWKENPQYKRPKYENYKHADVIVAPPTLPGRDEPYTKQFTECGEKGEHIHFTPDFLLGKTQNEYGPSGRLFVHEWAHLRWGVFDEYNEDQPFYSAKSKKIEATRCSTGISGINRVYKCQGGSCLTRTCRVDSTTKLYEKDCQFFPDKLQTEKASIMFMQSIDSFLIPPDYAS</sequence>
<keyword evidence="3" id="KW-1185">Reference proteome</keyword>
<dbReference type="AlphaFoldDB" id="A0A6J3JFY8"/>
<keyword evidence="1" id="KW-0732">Signal</keyword>
<gene>
    <name evidence="4" type="primary">LOC116564135</name>
</gene>
<feature type="domain" description="Calcium-activated chloride channel N-terminal" evidence="2">
    <location>
        <begin position="24"/>
        <end position="246"/>
    </location>
</feature>
<accession>A0A6J3JFY8</accession>
<evidence type="ECO:0000256" key="1">
    <source>
        <dbReference type="SAM" id="SignalP"/>
    </source>
</evidence>
<organism evidence="3 4">
    <name type="scientific">Sapajus apella</name>
    <name type="common">Brown-capped capuchin</name>
    <name type="synonym">Cebus apella</name>
    <dbReference type="NCBI Taxonomy" id="9515"/>
    <lineage>
        <taxon>Eukaryota</taxon>
        <taxon>Metazoa</taxon>
        <taxon>Chordata</taxon>
        <taxon>Craniata</taxon>
        <taxon>Vertebrata</taxon>
        <taxon>Euteleostomi</taxon>
        <taxon>Mammalia</taxon>
        <taxon>Eutheria</taxon>
        <taxon>Euarchontoglires</taxon>
        <taxon>Primates</taxon>
        <taxon>Haplorrhini</taxon>
        <taxon>Platyrrhini</taxon>
        <taxon>Cebidae</taxon>
        <taxon>Cebinae</taxon>
        <taxon>Sapajus</taxon>
    </lineage>
</organism>
<reference evidence="4" key="1">
    <citation type="submission" date="2025-08" db="UniProtKB">
        <authorList>
            <consortium name="RefSeq"/>
        </authorList>
    </citation>
    <scope>IDENTIFICATION</scope>
    <source>
        <tissue evidence="4">Blood</tissue>
    </source>
</reference>
<dbReference type="Proteomes" id="UP000504640">
    <property type="component" value="Unplaced"/>
</dbReference>
<name>A0A6J3JFY8_SAPAP</name>
<protein>
    <submittedName>
        <fullName evidence="4">Calcium-activated chloride channel regulator 4-like</fullName>
    </submittedName>
</protein>
<feature type="signal peptide" evidence="1">
    <location>
        <begin position="1"/>
        <end position="21"/>
    </location>
</feature>
<evidence type="ECO:0000313" key="4">
    <source>
        <dbReference type="RefSeq" id="XP_032153034.1"/>
    </source>
</evidence>